<evidence type="ECO:0000313" key="2">
    <source>
        <dbReference type="Proteomes" id="UP000053237"/>
    </source>
</evidence>
<dbReference type="InParanoid" id="A0A024G715"/>
<dbReference type="Proteomes" id="UP000053237">
    <property type="component" value="Unassembled WGS sequence"/>
</dbReference>
<dbReference type="OrthoDB" id="166809at2759"/>
<organism evidence="1 2">
    <name type="scientific">Albugo candida</name>
    <dbReference type="NCBI Taxonomy" id="65357"/>
    <lineage>
        <taxon>Eukaryota</taxon>
        <taxon>Sar</taxon>
        <taxon>Stramenopiles</taxon>
        <taxon>Oomycota</taxon>
        <taxon>Peronosporomycetes</taxon>
        <taxon>Albuginales</taxon>
        <taxon>Albuginaceae</taxon>
        <taxon>Albugo</taxon>
    </lineage>
</organism>
<name>A0A024G715_9STRA</name>
<dbReference type="AlphaFoldDB" id="A0A024G715"/>
<evidence type="ECO:0000313" key="1">
    <source>
        <dbReference type="EMBL" id="CCI42116.1"/>
    </source>
</evidence>
<proteinExistence type="predicted"/>
<keyword evidence="2" id="KW-1185">Reference proteome</keyword>
<accession>A0A024G715</accession>
<comment type="caution">
    <text evidence="1">The sequence shown here is derived from an EMBL/GenBank/DDBJ whole genome shotgun (WGS) entry which is preliminary data.</text>
</comment>
<reference evidence="1 2" key="1">
    <citation type="submission" date="2012-05" db="EMBL/GenBank/DDBJ databases">
        <title>Recombination and specialization in a pathogen metapopulation.</title>
        <authorList>
            <person name="Gardiner A."/>
            <person name="Kemen E."/>
            <person name="Schultz-Larsen T."/>
            <person name="MacLean D."/>
            <person name="Van Oosterhout C."/>
            <person name="Jones J.D.G."/>
        </authorList>
    </citation>
    <scope>NUCLEOTIDE SEQUENCE [LARGE SCALE GENOMIC DNA]</scope>
    <source>
        <strain evidence="1 2">Ac Nc2</strain>
    </source>
</reference>
<dbReference type="EMBL" id="CAIX01000029">
    <property type="protein sequence ID" value="CCI42116.1"/>
    <property type="molecule type" value="Genomic_DNA"/>
</dbReference>
<protein>
    <submittedName>
        <fullName evidence="1">Uncharacterized protein</fullName>
    </submittedName>
</protein>
<gene>
    <name evidence="1" type="ORF">BN9_029000</name>
</gene>
<sequence>MKCAKKLSSIVFDTANESPVYITRMNTARNVRHRNLALLIVYSSLYTCAIRVPIRIIPHTGVVKPVDHFRAPNSPLGPFSTNFPECLHLDTFWKAQNAKLTVCPYEKAILQVFDKDHRTILHSYTLGIYRGWSIEPLYLRYKSMVFDDGSQCPEHDAEALAMQLELEILLTDKQVPMQLMDFRAIDMCRYRVSLRMATIQEFDAPAGILAPGALYFSNKEETLEKACEGKICEYSVLLERIKDIQDAVEKLKDVVRVEVHQLDSPVAEAASSTLEGIISASSNILIKSIRLFNKLETMSVNEATQYQSADSKVNREATIAQDLVSDV</sequence>